<dbReference type="PANTHER" id="PTHR43685:SF5">
    <property type="entry name" value="GLYCOSYLTRANSFERASE EPSE-RELATED"/>
    <property type="match status" value="1"/>
</dbReference>
<evidence type="ECO:0000259" key="4">
    <source>
        <dbReference type="Pfam" id="PF00535"/>
    </source>
</evidence>
<dbReference type="RefSeq" id="WP_183566988.1">
    <property type="nucleotide sequence ID" value="NZ_CBCSLB010000014.1"/>
</dbReference>
<dbReference type="SUPFAM" id="SSF53448">
    <property type="entry name" value="Nucleotide-diphospho-sugar transferases"/>
    <property type="match status" value="1"/>
</dbReference>
<gene>
    <name evidence="5" type="ORF">FHS16_004196</name>
</gene>
<dbReference type="PANTHER" id="PTHR43685">
    <property type="entry name" value="GLYCOSYLTRANSFERASE"/>
    <property type="match status" value="1"/>
</dbReference>
<dbReference type="InterPro" id="IPR029044">
    <property type="entry name" value="Nucleotide-diphossugar_trans"/>
</dbReference>
<dbReference type="InterPro" id="IPR001173">
    <property type="entry name" value="Glyco_trans_2-like"/>
</dbReference>
<dbReference type="InterPro" id="IPR050834">
    <property type="entry name" value="Glycosyltransf_2"/>
</dbReference>
<keyword evidence="3 5" id="KW-0808">Transferase</keyword>
<sequence>MQREPGKVSIVITNYNRAAYLIECLNSLKQQSYVNTEIVFVDDASTDRSVDIVQAWCEENGLAGTEAFVLVRMPRNVGFSGAVTTGLFVARGEFIAVQDADDFSHPQRLEKQVSYLRNHPEIALVGASYATFEDAEDENKRVFEQAKWLRYGEDIRKVYQNGGHCVCHGTIMFKGAAFDLIGGLSRRIVGAEDYEFIVKFLHNKDQIANIPEILYYYRQHASQRSLAYYPHKE</sequence>
<dbReference type="CDD" id="cd00761">
    <property type="entry name" value="Glyco_tranf_GTA_type"/>
    <property type="match status" value="1"/>
</dbReference>
<keyword evidence="6" id="KW-1185">Reference proteome</keyword>
<dbReference type="Proteomes" id="UP000518605">
    <property type="component" value="Unassembled WGS sequence"/>
</dbReference>
<reference evidence="5 6" key="1">
    <citation type="submission" date="2020-08" db="EMBL/GenBank/DDBJ databases">
        <title>Genomic Encyclopedia of Type Strains, Phase III (KMG-III): the genomes of soil and plant-associated and newly described type strains.</title>
        <authorList>
            <person name="Whitman W."/>
        </authorList>
    </citation>
    <scope>NUCLEOTIDE SEQUENCE [LARGE SCALE GENOMIC DNA]</scope>
    <source>
        <strain evidence="5 6">CECT 8234</strain>
    </source>
</reference>
<name>A0A7W5GBS2_9BACL</name>
<keyword evidence="2" id="KW-0328">Glycosyltransferase</keyword>
<evidence type="ECO:0000313" key="6">
    <source>
        <dbReference type="Proteomes" id="UP000518605"/>
    </source>
</evidence>
<dbReference type="Gene3D" id="3.90.550.10">
    <property type="entry name" value="Spore Coat Polysaccharide Biosynthesis Protein SpsA, Chain A"/>
    <property type="match status" value="1"/>
</dbReference>
<comment type="similarity">
    <text evidence="1">Belongs to the glycosyltransferase 2 family.</text>
</comment>
<evidence type="ECO:0000256" key="1">
    <source>
        <dbReference type="ARBA" id="ARBA00006739"/>
    </source>
</evidence>
<proteinExistence type="inferred from homology"/>
<comment type="caution">
    <text evidence="5">The sequence shown here is derived from an EMBL/GenBank/DDBJ whole genome shotgun (WGS) entry which is preliminary data.</text>
</comment>
<evidence type="ECO:0000256" key="3">
    <source>
        <dbReference type="ARBA" id="ARBA00022679"/>
    </source>
</evidence>
<protein>
    <submittedName>
        <fullName evidence="5">Glycosyltransferase involved in cell wall biosynthesis</fullName>
    </submittedName>
</protein>
<dbReference type="AlphaFoldDB" id="A0A7W5GBS2"/>
<dbReference type="EMBL" id="JACHXW010000014">
    <property type="protein sequence ID" value="MBB3154120.1"/>
    <property type="molecule type" value="Genomic_DNA"/>
</dbReference>
<accession>A0A7W5GBS2</accession>
<dbReference type="Pfam" id="PF00535">
    <property type="entry name" value="Glycos_transf_2"/>
    <property type="match status" value="1"/>
</dbReference>
<dbReference type="GO" id="GO:0016757">
    <property type="term" value="F:glycosyltransferase activity"/>
    <property type="evidence" value="ECO:0007669"/>
    <property type="project" value="UniProtKB-KW"/>
</dbReference>
<organism evidence="5 6">
    <name type="scientific">Paenibacillus endophyticus</name>
    <dbReference type="NCBI Taxonomy" id="1294268"/>
    <lineage>
        <taxon>Bacteria</taxon>
        <taxon>Bacillati</taxon>
        <taxon>Bacillota</taxon>
        <taxon>Bacilli</taxon>
        <taxon>Bacillales</taxon>
        <taxon>Paenibacillaceae</taxon>
        <taxon>Paenibacillus</taxon>
    </lineage>
</organism>
<evidence type="ECO:0000256" key="2">
    <source>
        <dbReference type="ARBA" id="ARBA00022676"/>
    </source>
</evidence>
<feature type="domain" description="Glycosyltransferase 2-like" evidence="4">
    <location>
        <begin position="9"/>
        <end position="174"/>
    </location>
</feature>
<evidence type="ECO:0000313" key="5">
    <source>
        <dbReference type="EMBL" id="MBB3154120.1"/>
    </source>
</evidence>